<dbReference type="InterPro" id="IPR003439">
    <property type="entry name" value="ABC_transporter-like_ATP-bd"/>
</dbReference>
<reference evidence="13 14" key="1">
    <citation type="submission" date="2024-10" db="EMBL/GenBank/DDBJ databases">
        <title>Novel secondary metabolite-producing bacteria for plant disease control.</title>
        <authorList>
            <person name="Chevrette M."/>
        </authorList>
    </citation>
    <scope>NUCLEOTIDE SEQUENCE [LARGE SCALE GENOMIC DNA]</scope>
    <source>
        <strain evidence="13 14">J30 TE3557</strain>
    </source>
</reference>
<keyword evidence="14" id="KW-1185">Reference proteome</keyword>
<keyword evidence="8" id="KW-0408">Iron</keyword>
<dbReference type="GO" id="GO:0005524">
    <property type="term" value="F:ATP binding"/>
    <property type="evidence" value="ECO:0007669"/>
    <property type="project" value="UniProtKB-KW"/>
</dbReference>
<keyword evidence="4" id="KW-0997">Cell inner membrane</keyword>
<evidence type="ECO:0000256" key="10">
    <source>
        <dbReference type="ARBA" id="ARBA00023136"/>
    </source>
</evidence>
<evidence type="ECO:0000313" key="14">
    <source>
        <dbReference type="Proteomes" id="UP001620520"/>
    </source>
</evidence>
<accession>A0ABW8N5T4</accession>
<dbReference type="Pfam" id="PF08402">
    <property type="entry name" value="TOBE_2"/>
    <property type="match status" value="1"/>
</dbReference>
<feature type="domain" description="ABC transporter" evidence="12">
    <location>
        <begin position="26"/>
        <end position="263"/>
    </location>
</feature>
<keyword evidence="9" id="KW-0406">Ion transport</keyword>
<evidence type="ECO:0000256" key="3">
    <source>
        <dbReference type="ARBA" id="ARBA00022496"/>
    </source>
</evidence>
<dbReference type="InterPro" id="IPR015853">
    <property type="entry name" value="ABC_transpr_FbpC"/>
</dbReference>
<dbReference type="SMART" id="SM00382">
    <property type="entry name" value="AAA"/>
    <property type="match status" value="1"/>
</dbReference>
<dbReference type="PANTHER" id="PTHR42781">
    <property type="entry name" value="SPERMIDINE/PUTRESCINE IMPORT ATP-BINDING PROTEIN POTA"/>
    <property type="match status" value="1"/>
</dbReference>
<dbReference type="InterPro" id="IPR013611">
    <property type="entry name" value="Transp-assoc_OB_typ2"/>
</dbReference>
<evidence type="ECO:0000256" key="11">
    <source>
        <dbReference type="SAM" id="MobiDB-lite"/>
    </source>
</evidence>
<evidence type="ECO:0000259" key="12">
    <source>
        <dbReference type="PROSITE" id="PS50893"/>
    </source>
</evidence>
<evidence type="ECO:0000256" key="7">
    <source>
        <dbReference type="ARBA" id="ARBA00022967"/>
    </source>
</evidence>
<dbReference type="InterPro" id="IPR017871">
    <property type="entry name" value="ABC_transporter-like_CS"/>
</dbReference>
<dbReference type="InterPro" id="IPR008995">
    <property type="entry name" value="Mo/tungstate-bd_C_term_dom"/>
</dbReference>
<dbReference type="RefSeq" id="WP_404594208.1">
    <property type="nucleotide sequence ID" value="NZ_JBIYEW010000003.1"/>
</dbReference>
<evidence type="ECO:0000256" key="1">
    <source>
        <dbReference type="ARBA" id="ARBA00022448"/>
    </source>
</evidence>
<dbReference type="Gene3D" id="3.40.50.300">
    <property type="entry name" value="P-loop containing nucleotide triphosphate hydrolases"/>
    <property type="match status" value="1"/>
</dbReference>
<organism evidence="13 14">
    <name type="scientific">Paenarthrobacter histidinolovorans</name>
    <dbReference type="NCBI Taxonomy" id="43664"/>
    <lineage>
        <taxon>Bacteria</taxon>
        <taxon>Bacillati</taxon>
        <taxon>Actinomycetota</taxon>
        <taxon>Actinomycetes</taxon>
        <taxon>Micrococcales</taxon>
        <taxon>Micrococcaceae</taxon>
        <taxon>Paenarthrobacter</taxon>
    </lineage>
</organism>
<keyword evidence="7" id="KW-1278">Translocase</keyword>
<dbReference type="SUPFAM" id="SSF52540">
    <property type="entry name" value="P-loop containing nucleoside triphosphate hydrolases"/>
    <property type="match status" value="1"/>
</dbReference>
<dbReference type="Gene3D" id="2.40.50.450">
    <property type="match status" value="1"/>
</dbReference>
<dbReference type="EMBL" id="JBIYEW010000003">
    <property type="protein sequence ID" value="MFK4638928.1"/>
    <property type="molecule type" value="Genomic_DNA"/>
</dbReference>
<protein>
    <submittedName>
        <fullName evidence="13">Iron(III) transport system ATP-binding protein</fullName>
    </submittedName>
</protein>
<keyword evidence="3" id="KW-0410">Iron transport</keyword>
<gene>
    <name evidence="13" type="ORF">ABIA52_001817</name>
</gene>
<keyword evidence="2" id="KW-1003">Cell membrane</keyword>
<feature type="region of interest" description="Disordered" evidence="11">
    <location>
        <begin position="1"/>
        <end position="22"/>
    </location>
</feature>
<evidence type="ECO:0000313" key="13">
    <source>
        <dbReference type="EMBL" id="MFK4638928.1"/>
    </source>
</evidence>
<sequence>MTEQAPSRLPSPRVAPSVAPTTNSHLDISEVTKNFGSQAVLKGVNLSVARGGTTAIVGPSGSGKTTLLRLIAGFEHPNTGSISLNGNPVAGDGVRVPAHRRHVGYVAQDGALFPHLTVGQNVAFGLDAGKLDGGRRAVRARVEALLDMVSLDPAMAKRRPHQLSGGQQQRVALARALAREPELMLLDEPFSALDAGLRVATRRAVAKVLNAAGVTTILVTHDQAEALSFADQVAIMRGGRLAQIGNPFVVYTRPADRATAEFLGEAVILDAWMEGSLATCSLGGIAVRRPPAQGRVQLMLRPEQIRIAPDGPIRGVVVDTDYFGPETTVRIKLGAYTAQDGAGQGQSHRYPGGGEIITIRHWNASITRPGTELCLRVVGEGVAFPVGE</sequence>
<comment type="caution">
    <text evidence="13">The sequence shown here is derived from an EMBL/GenBank/DDBJ whole genome shotgun (WGS) entry which is preliminary data.</text>
</comment>
<dbReference type="InterPro" id="IPR003593">
    <property type="entry name" value="AAA+_ATPase"/>
</dbReference>
<dbReference type="PROSITE" id="PS50893">
    <property type="entry name" value="ABC_TRANSPORTER_2"/>
    <property type="match status" value="1"/>
</dbReference>
<evidence type="ECO:0000256" key="6">
    <source>
        <dbReference type="ARBA" id="ARBA00022840"/>
    </source>
</evidence>
<keyword evidence="1" id="KW-0813">Transport</keyword>
<dbReference type="CDD" id="cd03259">
    <property type="entry name" value="ABC_Carb_Solutes_like"/>
    <property type="match status" value="1"/>
</dbReference>
<dbReference type="PROSITE" id="PS00211">
    <property type="entry name" value="ABC_TRANSPORTER_1"/>
    <property type="match status" value="1"/>
</dbReference>
<proteinExistence type="predicted"/>
<dbReference type="InterPro" id="IPR027417">
    <property type="entry name" value="P-loop_NTPase"/>
</dbReference>
<keyword evidence="10" id="KW-0472">Membrane</keyword>
<dbReference type="Pfam" id="PF00005">
    <property type="entry name" value="ABC_tran"/>
    <property type="match status" value="1"/>
</dbReference>
<evidence type="ECO:0000256" key="2">
    <source>
        <dbReference type="ARBA" id="ARBA00022475"/>
    </source>
</evidence>
<name>A0ABW8N5T4_9MICC</name>
<dbReference type="Proteomes" id="UP001620520">
    <property type="component" value="Unassembled WGS sequence"/>
</dbReference>
<dbReference type="SUPFAM" id="SSF50331">
    <property type="entry name" value="MOP-like"/>
    <property type="match status" value="1"/>
</dbReference>
<dbReference type="PANTHER" id="PTHR42781:SF5">
    <property type="entry name" value="PUTRESCINE TRANSPORT ATP-BINDING PROTEIN POTG"/>
    <property type="match status" value="1"/>
</dbReference>
<evidence type="ECO:0000256" key="8">
    <source>
        <dbReference type="ARBA" id="ARBA00023004"/>
    </source>
</evidence>
<evidence type="ECO:0000256" key="5">
    <source>
        <dbReference type="ARBA" id="ARBA00022741"/>
    </source>
</evidence>
<keyword evidence="5" id="KW-0547">Nucleotide-binding</keyword>
<evidence type="ECO:0000256" key="4">
    <source>
        <dbReference type="ARBA" id="ARBA00022519"/>
    </source>
</evidence>
<keyword evidence="6 13" id="KW-0067">ATP-binding</keyword>
<dbReference type="InterPro" id="IPR050093">
    <property type="entry name" value="ABC_SmlMolc_Importer"/>
</dbReference>
<evidence type="ECO:0000256" key="9">
    <source>
        <dbReference type="ARBA" id="ARBA00023065"/>
    </source>
</evidence>